<evidence type="ECO:0000256" key="1">
    <source>
        <dbReference type="SAM" id="Phobius"/>
    </source>
</evidence>
<keyword evidence="3" id="KW-1185">Reference proteome</keyword>
<evidence type="ECO:0000313" key="2">
    <source>
        <dbReference type="EMBL" id="UYP48792.1"/>
    </source>
</evidence>
<keyword evidence="1" id="KW-1133">Transmembrane helix</keyword>
<keyword evidence="1" id="KW-0812">Transmembrane</keyword>
<proteinExistence type="predicted"/>
<evidence type="ECO:0008006" key="4">
    <source>
        <dbReference type="Google" id="ProtNLM"/>
    </source>
</evidence>
<accession>A0ABY6I112</accession>
<feature type="transmembrane region" description="Helical" evidence="1">
    <location>
        <begin position="12"/>
        <end position="34"/>
    </location>
</feature>
<organism evidence="2 3">
    <name type="scientific">Candidatus Lokiarchaeum ossiferum</name>
    <dbReference type="NCBI Taxonomy" id="2951803"/>
    <lineage>
        <taxon>Archaea</taxon>
        <taxon>Promethearchaeati</taxon>
        <taxon>Promethearchaeota</taxon>
        <taxon>Promethearchaeia</taxon>
        <taxon>Promethearchaeales</taxon>
        <taxon>Promethearchaeaceae</taxon>
        <taxon>Candidatus Lokiarchaeum</taxon>
    </lineage>
</organism>
<gene>
    <name evidence="2" type="ORF">NEF87_005077</name>
</gene>
<evidence type="ECO:0000313" key="3">
    <source>
        <dbReference type="Proteomes" id="UP001208689"/>
    </source>
</evidence>
<name>A0ABY6I112_9ARCH</name>
<sequence length="210" mass="23254">MAKGTNPAGTIIASVLITLIISGAGMYFGLPLLFPNMNHEFVEPSDLDEYAQLSEIEDDGIVVQSRYMESKENAFITDNDLTPTKMPGTEMNFTTRGNTKLAVSFEATILFHMSSDFSISTKYNMTLSINGEQNKSTRLSYYSSSPLGDTTEFVENVHIEFESGPLSAGTYTINVYWYSLLDASFGSTQLVAATSSYQYPRSIYVQELKV</sequence>
<dbReference type="Proteomes" id="UP001208689">
    <property type="component" value="Chromosome"/>
</dbReference>
<keyword evidence="1" id="KW-0472">Membrane</keyword>
<reference evidence="2" key="1">
    <citation type="submission" date="2022-09" db="EMBL/GenBank/DDBJ databases">
        <title>Actin cytoskeleton and complex cell architecture in an #Asgard archaeon.</title>
        <authorList>
            <person name="Ponce Toledo R.I."/>
            <person name="Schleper C."/>
            <person name="Rodrigues Oliveira T."/>
            <person name="Wollweber F."/>
            <person name="Xu J."/>
            <person name="Rittmann S."/>
            <person name="Klingl A."/>
            <person name="Pilhofer M."/>
        </authorList>
    </citation>
    <scope>NUCLEOTIDE SEQUENCE</scope>
    <source>
        <strain evidence="2">B-35</strain>
    </source>
</reference>
<dbReference type="EMBL" id="CP104013">
    <property type="protein sequence ID" value="UYP48792.1"/>
    <property type="molecule type" value="Genomic_DNA"/>
</dbReference>
<protein>
    <recommendedName>
        <fullName evidence="4">DUF1616 domain-containing protein</fullName>
    </recommendedName>
</protein>